<proteinExistence type="predicted"/>
<reference evidence="1 2" key="2">
    <citation type="journal article" date="2022" name="Mol. Ecol. Resour.">
        <title>The genomes of chicory, endive, great burdock and yacon provide insights into Asteraceae paleo-polyploidization history and plant inulin production.</title>
        <authorList>
            <person name="Fan W."/>
            <person name="Wang S."/>
            <person name="Wang H."/>
            <person name="Wang A."/>
            <person name="Jiang F."/>
            <person name="Liu H."/>
            <person name="Zhao H."/>
            <person name="Xu D."/>
            <person name="Zhang Y."/>
        </authorList>
    </citation>
    <scope>NUCLEOTIDE SEQUENCE [LARGE SCALE GENOMIC DNA]</scope>
    <source>
        <strain evidence="2">cv. Niubang</strain>
    </source>
</reference>
<dbReference type="Proteomes" id="UP001055879">
    <property type="component" value="Linkage Group LG10"/>
</dbReference>
<dbReference type="EMBL" id="CM042056">
    <property type="protein sequence ID" value="KAI3697921.1"/>
    <property type="molecule type" value="Genomic_DNA"/>
</dbReference>
<sequence>MGSQFHHMVKERRSSNFIHTVCGAAGVFAYDGDVAKGEHCRIMPVPDNTGLSAPGCGFPTPCFPDVPSPGYPGSRLPCPPPRYLNPEKPRHPGASFPKGPTAWVPRSRMAPPFG</sequence>
<protein>
    <submittedName>
        <fullName evidence="1">Uncharacterized protein</fullName>
    </submittedName>
</protein>
<organism evidence="1 2">
    <name type="scientific">Arctium lappa</name>
    <name type="common">Greater burdock</name>
    <name type="synonym">Lappa major</name>
    <dbReference type="NCBI Taxonomy" id="4217"/>
    <lineage>
        <taxon>Eukaryota</taxon>
        <taxon>Viridiplantae</taxon>
        <taxon>Streptophyta</taxon>
        <taxon>Embryophyta</taxon>
        <taxon>Tracheophyta</taxon>
        <taxon>Spermatophyta</taxon>
        <taxon>Magnoliopsida</taxon>
        <taxon>eudicotyledons</taxon>
        <taxon>Gunneridae</taxon>
        <taxon>Pentapetalae</taxon>
        <taxon>asterids</taxon>
        <taxon>campanulids</taxon>
        <taxon>Asterales</taxon>
        <taxon>Asteraceae</taxon>
        <taxon>Carduoideae</taxon>
        <taxon>Cardueae</taxon>
        <taxon>Arctiinae</taxon>
        <taxon>Arctium</taxon>
    </lineage>
</organism>
<evidence type="ECO:0000313" key="1">
    <source>
        <dbReference type="EMBL" id="KAI3697921.1"/>
    </source>
</evidence>
<accession>A0ACB8ZK89</accession>
<comment type="caution">
    <text evidence="1">The sequence shown here is derived from an EMBL/GenBank/DDBJ whole genome shotgun (WGS) entry which is preliminary data.</text>
</comment>
<gene>
    <name evidence="1" type="ORF">L6452_31024</name>
</gene>
<name>A0ACB8ZK89_ARCLA</name>
<keyword evidence="2" id="KW-1185">Reference proteome</keyword>
<evidence type="ECO:0000313" key="2">
    <source>
        <dbReference type="Proteomes" id="UP001055879"/>
    </source>
</evidence>
<reference evidence="2" key="1">
    <citation type="journal article" date="2022" name="Mol. Ecol. Resour.">
        <title>The genomes of chicory, endive, great burdock and yacon provide insights into Asteraceae palaeo-polyploidization history and plant inulin production.</title>
        <authorList>
            <person name="Fan W."/>
            <person name="Wang S."/>
            <person name="Wang H."/>
            <person name="Wang A."/>
            <person name="Jiang F."/>
            <person name="Liu H."/>
            <person name="Zhao H."/>
            <person name="Xu D."/>
            <person name="Zhang Y."/>
        </authorList>
    </citation>
    <scope>NUCLEOTIDE SEQUENCE [LARGE SCALE GENOMIC DNA]</scope>
    <source>
        <strain evidence="2">cv. Niubang</strain>
    </source>
</reference>